<dbReference type="Proteomes" id="UP000485621">
    <property type="component" value="Unassembled WGS sequence"/>
</dbReference>
<gene>
    <name evidence="1" type="ORF">BWY04_00065</name>
</gene>
<name>A0A1V5ZQQ9_9BACT</name>
<organism evidence="1">
    <name type="scientific">candidate division CPR1 bacterium ADurb.Bin160</name>
    <dbReference type="NCBI Taxonomy" id="1852826"/>
    <lineage>
        <taxon>Bacteria</taxon>
        <taxon>candidate division CPR1</taxon>
    </lineage>
</organism>
<dbReference type="EMBL" id="MWDB01000001">
    <property type="protein sequence ID" value="OQB42629.1"/>
    <property type="molecule type" value="Genomic_DNA"/>
</dbReference>
<dbReference type="AlphaFoldDB" id="A0A1V5ZQQ9"/>
<proteinExistence type="predicted"/>
<comment type="caution">
    <text evidence="1">The sequence shown here is derived from an EMBL/GenBank/DDBJ whole genome shotgun (WGS) entry which is preliminary data.</text>
</comment>
<accession>A0A1V5ZQQ9</accession>
<sequence>MTDLFDIVEYQDFSGKIHSDELYGYTFYRINDVKELTRENISLEDIVDISNQLEYTYEQQIEKSNDLTKDTYDFV</sequence>
<reference evidence="1" key="1">
    <citation type="submission" date="2017-02" db="EMBL/GenBank/DDBJ databases">
        <title>Delving into the versatile metabolic prowess of the omnipresent phylum Bacteroidetes.</title>
        <authorList>
            <person name="Nobu M.K."/>
            <person name="Mei R."/>
            <person name="Narihiro T."/>
            <person name="Kuroda K."/>
            <person name="Liu W.-T."/>
        </authorList>
    </citation>
    <scope>NUCLEOTIDE SEQUENCE</scope>
    <source>
        <strain evidence="1">ADurb.Bin160</strain>
    </source>
</reference>
<evidence type="ECO:0000313" key="1">
    <source>
        <dbReference type="EMBL" id="OQB42629.1"/>
    </source>
</evidence>
<protein>
    <submittedName>
        <fullName evidence="1">Uncharacterized protein</fullName>
    </submittedName>
</protein>